<name>A0A9D7SSM2_9BACT</name>
<organism evidence="3 4">
    <name type="scientific">Candidatus Opimibacter skivensis</name>
    <dbReference type="NCBI Taxonomy" id="2982028"/>
    <lineage>
        <taxon>Bacteria</taxon>
        <taxon>Pseudomonadati</taxon>
        <taxon>Bacteroidota</taxon>
        <taxon>Saprospiria</taxon>
        <taxon>Saprospirales</taxon>
        <taxon>Saprospiraceae</taxon>
        <taxon>Candidatus Opimibacter</taxon>
    </lineage>
</organism>
<proteinExistence type="predicted"/>
<dbReference type="SUPFAM" id="SSF50037">
    <property type="entry name" value="C-terminal domain of transcriptional repressors"/>
    <property type="match status" value="1"/>
</dbReference>
<gene>
    <name evidence="3" type="ORF">IPP15_02360</name>
</gene>
<dbReference type="Pfam" id="PF04023">
    <property type="entry name" value="FeoA"/>
    <property type="match status" value="1"/>
</dbReference>
<evidence type="ECO:0000313" key="4">
    <source>
        <dbReference type="Proteomes" id="UP000808337"/>
    </source>
</evidence>
<dbReference type="InterPro" id="IPR008988">
    <property type="entry name" value="Transcriptional_repressor_C"/>
</dbReference>
<reference evidence="3 4" key="1">
    <citation type="submission" date="2020-10" db="EMBL/GenBank/DDBJ databases">
        <title>Connecting structure to function with the recovery of over 1000 high-quality activated sludge metagenome-assembled genomes encoding full-length rRNA genes using long-read sequencing.</title>
        <authorList>
            <person name="Singleton C.M."/>
            <person name="Petriglieri F."/>
            <person name="Kristensen J.M."/>
            <person name="Kirkegaard R.H."/>
            <person name="Michaelsen T.Y."/>
            <person name="Andersen M.H."/>
            <person name="Karst S.M."/>
            <person name="Dueholm M.S."/>
            <person name="Nielsen P.H."/>
            <person name="Albertsen M."/>
        </authorList>
    </citation>
    <scope>NUCLEOTIDE SEQUENCE [LARGE SCALE GENOMIC DNA]</scope>
    <source>
        <strain evidence="3">Ribe_18-Q3-R11-54_MAXAC.273</strain>
    </source>
</reference>
<sequence>MPGIPAHKLGTNEPSRIIRFEDSIIAGKLMSMGILPQAQIELVRRNALGHTLVYRINNRFKIALRKDEASTIIVGLV</sequence>
<keyword evidence="1" id="KW-0408">Iron</keyword>
<accession>A0A9D7SSM2</accession>
<dbReference type="AlphaFoldDB" id="A0A9D7SSM2"/>
<evidence type="ECO:0000256" key="1">
    <source>
        <dbReference type="ARBA" id="ARBA00023004"/>
    </source>
</evidence>
<dbReference type="GO" id="GO:0046914">
    <property type="term" value="F:transition metal ion binding"/>
    <property type="evidence" value="ECO:0007669"/>
    <property type="project" value="InterPro"/>
</dbReference>
<evidence type="ECO:0000313" key="3">
    <source>
        <dbReference type="EMBL" id="MBK9981263.1"/>
    </source>
</evidence>
<comment type="caution">
    <text evidence="3">The sequence shown here is derived from an EMBL/GenBank/DDBJ whole genome shotgun (WGS) entry which is preliminary data.</text>
</comment>
<dbReference type="InterPro" id="IPR007167">
    <property type="entry name" value="Fe-transptr_FeoA-like"/>
</dbReference>
<protein>
    <submittedName>
        <fullName evidence="3">Ferrous iron transport protein A</fullName>
    </submittedName>
</protein>
<dbReference type="SMART" id="SM00899">
    <property type="entry name" value="FeoA"/>
    <property type="match status" value="1"/>
</dbReference>
<evidence type="ECO:0000259" key="2">
    <source>
        <dbReference type="SMART" id="SM00899"/>
    </source>
</evidence>
<dbReference type="InterPro" id="IPR038157">
    <property type="entry name" value="FeoA_core_dom"/>
</dbReference>
<dbReference type="EMBL" id="JADKGY010000001">
    <property type="protein sequence ID" value="MBK9981263.1"/>
    <property type="molecule type" value="Genomic_DNA"/>
</dbReference>
<feature type="domain" description="Ferrous iron transporter FeoA-like" evidence="2">
    <location>
        <begin position="4"/>
        <end position="76"/>
    </location>
</feature>
<dbReference type="Gene3D" id="2.30.30.90">
    <property type="match status" value="1"/>
</dbReference>
<dbReference type="Proteomes" id="UP000808337">
    <property type="component" value="Unassembled WGS sequence"/>
</dbReference>